<comment type="caution">
    <text evidence="1">The sequence shown here is derived from an EMBL/GenBank/DDBJ whole genome shotgun (WGS) entry which is preliminary data.</text>
</comment>
<reference evidence="1" key="1">
    <citation type="submission" date="2021-02" db="EMBL/GenBank/DDBJ databases">
        <authorList>
            <person name="Han P."/>
        </authorList>
    </citation>
    <scope>NUCLEOTIDE SEQUENCE</scope>
    <source>
        <strain evidence="1">Nitrosomonas nitrosa 18-3D</strain>
    </source>
</reference>
<dbReference type="Proteomes" id="UP000601736">
    <property type="component" value="Unassembled WGS sequence"/>
</dbReference>
<sequence length="47" mass="5237">MDIPPKMKSILNEGAGIGVLHVVAMRVHTTFSELKNRSKIFLLSIMI</sequence>
<evidence type="ECO:0000313" key="2">
    <source>
        <dbReference type="Proteomes" id="UP000601736"/>
    </source>
</evidence>
<accession>A0A8H8YZ16</accession>
<dbReference type="EMBL" id="CAJNAP010000007">
    <property type="protein sequence ID" value="CAE6497139.1"/>
    <property type="molecule type" value="Genomic_DNA"/>
</dbReference>
<evidence type="ECO:0000313" key="1">
    <source>
        <dbReference type="EMBL" id="CAE6497139.1"/>
    </source>
</evidence>
<proteinExistence type="predicted"/>
<organism evidence="1 2">
    <name type="scientific">Nitrosomonas nitrosa</name>
    <dbReference type="NCBI Taxonomy" id="52442"/>
    <lineage>
        <taxon>Bacteria</taxon>
        <taxon>Pseudomonadati</taxon>
        <taxon>Pseudomonadota</taxon>
        <taxon>Betaproteobacteria</taxon>
        <taxon>Nitrosomonadales</taxon>
        <taxon>Nitrosomonadaceae</taxon>
        <taxon>Nitrosomonas</taxon>
    </lineage>
</organism>
<name>A0A8H8YZ16_9PROT</name>
<protein>
    <submittedName>
        <fullName evidence="1">Uncharacterized protein</fullName>
    </submittedName>
</protein>
<gene>
    <name evidence="1" type="ORF">NMYAN_150056</name>
</gene>
<dbReference type="AlphaFoldDB" id="A0A8H8YZ16"/>